<organism evidence="4 5">
    <name type="scientific">Pegethrix bostrychoides GSE-TBD4-15B</name>
    <dbReference type="NCBI Taxonomy" id="2839662"/>
    <lineage>
        <taxon>Bacteria</taxon>
        <taxon>Bacillati</taxon>
        <taxon>Cyanobacteriota</taxon>
        <taxon>Cyanophyceae</taxon>
        <taxon>Oculatellales</taxon>
        <taxon>Oculatellaceae</taxon>
        <taxon>Pegethrix</taxon>
    </lineage>
</organism>
<reference evidence="4" key="2">
    <citation type="journal article" date="2022" name="Microbiol. Resour. Announc.">
        <title>Metagenome Sequencing to Explore Phylogenomics of Terrestrial Cyanobacteria.</title>
        <authorList>
            <person name="Ward R.D."/>
            <person name="Stajich J.E."/>
            <person name="Johansen J.R."/>
            <person name="Huntemann M."/>
            <person name="Clum A."/>
            <person name="Foster B."/>
            <person name="Foster B."/>
            <person name="Roux S."/>
            <person name="Palaniappan K."/>
            <person name="Varghese N."/>
            <person name="Mukherjee S."/>
            <person name="Reddy T.B.K."/>
            <person name="Daum C."/>
            <person name="Copeland A."/>
            <person name="Chen I.A."/>
            <person name="Ivanova N.N."/>
            <person name="Kyrpides N.C."/>
            <person name="Shapiro N."/>
            <person name="Eloe-Fadrosh E.A."/>
            <person name="Pietrasiak N."/>
        </authorList>
    </citation>
    <scope>NUCLEOTIDE SEQUENCE</scope>
    <source>
        <strain evidence="4">GSE-TBD4-15B</strain>
    </source>
</reference>
<evidence type="ECO:0000313" key="5">
    <source>
        <dbReference type="Proteomes" id="UP000707356"/>
    </source>
</evidence>
<reference evidence="4" key="1">
    <citation type="submission" date="2021-05" db="EMBL/GenBank/DDBJ databases">
        <authorList>
            <person name="Pietrasiak N."/>
            <person name="Ward R."/>
            <person name="Stajich J.E."/>
            <person name="Kurbessoian T."/>
        </authorList>
    </citation>
    <scope>NUCLEOTIDE SEQUENCE</scope>
    <source>
        <strain evidence="4">GSE-TBD4-15B</strain>
    </source>
</reference>
<dbReference type="InterPro" id="IPR029063">
    <property type="entry name" value="SAM-dependent_MTases_sf"/>
</dbReference>
<dbReference type="InterPro" id="IPR008715">
    <property type="entry name" value="SAM-MeTfrase_NodS-like"/>
</dbReference>
<dbReference type="Pfam" id="PF05401">
    <property type="entry name" value="NodS"/>
    <property type="match status" value="1"/>
</dbReference>
<dbReference type="GO" id="GO:0008757">
    <property type="term" value="F:S-adenosylmethionine-dependent methyltransferase activity"/>
    <property type="evidence" value="ECO:0007669"/>
    <property type="project" value="InterPro"/>
</dbReference>
<evidence type="ECO:0000256" key="3">
    <source>
        <dbReference type="ARBA" id="ARBA00022691"/>
    </source>
</evidence>
<dbReference type="PANTHER" id="PTHR43464">
    <property type="entry name" value="METHYLTRANSFERASE"/>
    <property type="match status" value="1"/>
</dbReference>
<name>A0A951U6C9_9CYAN</name>
<accession>A0A951U6C9</accession>
<keyword evidence="3" id="KW-0949">S-adenosyl-L-methionine</keyword>
<dbReference type="CDD" id="cd02440">
    <property type="entry name" value="AdoMet_MTases"/>
    <property type="match status" value="1"/>
</dbReference>
<keyword evidence="2" id="KW-0808">Transferase</keyword>
<gene>
    <name evidence="4" type="ORF">KME07_18930</name>
</gene>
<dbReference type="Gene3D" id="3.40.50.150">
    <property type="entry name" value="Vaccinia Virus protein VP39"/>
    <property type="match status" value="1"/>
</dbReference>
<evidence type="ECO:0000256" key="2">
    <source>
        <dbReference type="ARBA" id="ARBA00022679"/>
    </source>
</evidence>
<dbReference type="GO" id="GO:0032259">
    <property type="term" value="P:methylation"/>
    <property type="evidence" value="ECO:0007669"/>
    <property type="project" value="UniProtKB-KW"/>
</dbReference>
<dbReference type="SUPFAM" id="SSF53335">
    <property type="entry name" value="S-adenosyl-L-methionine-dependent methyltransferases"/>
    <property type="match status" value="1"/>
</dbReference>
<evidence type="ECO:0000256" key="1">
    <source>
        <dbReference type="ARBA" id="ARBA00022603"/>
    </source>
</evidence>
<dbReference type="GO" id="GO:0009312">
    <property type="term" value="P:oligosaccharide biosynthetic process"/>
    <property type="evidence" value="ECO:0007669"/>
    <property type="project" value="InterPro"/>
</dbReference>
<comment type="caution">
    <text evidence="4">The sequence shown here is derived from an EMBL/GenBank/DDBJ whole genome shotgun (WGS) entry which is preliminary data.</text>
</comment>
<dbReference type="Proteomes" id="UP000707356">
    <property type="component" value="Unassembled WGS sequence"/>
</dbReference>
<evidence type="ECO:0000313" key="4">
    <source>
        <dbReference type="EMBL" id="MBW4467505.1"/>
    </source>
</evidence>
<proteinExistence type="predicted"/>
<dbReference type="AlphaFoldDB" id="A0A951U6C9"/>
<sequence length="188" mass="21634">MQSVSPLYFESLYQRQPDPWNYETSPYELQKYAETVAALPRSSYQSGLEIGGSIGVLTEKLAPHCQTLLSLDVSPTAQSRAKQRCLHLPHVQFEIMRIPDQFPDQKFDLILMSEVGYYFCEMDLLKAKQQIVNALMPGGHLLLLHWLEQAQDFRLSGEQVHECFRVEADLTSRVSLRHSQYCLDVLEK</sequence>
<dbReference type="PANTHER" id="PTHR43464:SF19">
    <property type="entry name" value="UBIQUINONE BIOSYNTHESIS O-METHYLTRANSFERASE, MITOCHONDRIAL"/>
    <property type="match status" value="1"/>
</dbReference>
<keyword evidence="1" id="KW-0489">Methyltransferase</keyword>
<protein>
    <submittedName>
        <fullName evidence="4">Nodulation S family protein</fullName>
    </submittedName>
</protein>
<dbReference type="EMBL" id="JAHHHV010000077">
    <property type="protein sequence ID" value="MBW4467505.1"/>
    <property type="molecule type" value="Genomic_DNA"/>
</dbReference>